<dbReference type="Pfam" id="PF16250">
    <property type="entry name" value="DUF4907"/>
    <property type="match status" value="1"/>
</dbReference>
<reference evidence="2" key="1">
    <citation type="journal article" date="2019" name="Int. J. Syst. Evol. Microbiol.">
        <title>The Global Catalogue of Microorganisms (GCM) 10K type strain sequencing project: providing services to taxonomists for standard genome sequencing and annotation.</title>
        <authorList>
            <consortium name="The Broad Institute Genomics Platform"/>
            <consortium name="The Broad Institute Genome Sequencing Center for Infectious Disease"/>
            <person name="Wu L."/>
            <person name="Ma J."/>
        </authorList>
    </citation>
    <scope>NUCLEOTIDE SEQUENCE [LARGE SCALE GENOMIC DNA]</scope>
    <source>
        <strain evidence="2">KCTC 42423</strain>
    </source>
</reference>
<evidence type="ECO:0000313" key="2">
    <source>
        <dbReference type="Proteomes" id="UP001597459"/>
    </source>
</evidence>
<gene>
    <name evidence="1" type="ORF">ACFSTE_18885</name>
</gene>
<dbReference type="RefSeq" id="WP_176030112.1">
    <property type="nucleotide sequence ID" value="NZ_JBHSJV010000001.1"/>
</dbReference>
<sequence>MNLIKSIKIINLLVLGMLVGTIVYTVDAVVEDTIEKKEPLITSVHKTMAGYGYTIKLHNRVIIKQDYIPAIQENKSFCTAAHARLVGDFVKEKLLNGISPSVSISELKKITVNCLHLP</sequence>
<accession>A0ABW5NCT8</accession>
<proteinExistence type="predicted"/>
<dbReference type="Proteomes" id="UP001597459">
    <property type="component" value="Unassembled WGS sequence"/>
</dbReference>
<name>A0ABW5NCT8_9FLAO</name>
<comment type="caution">
    <text evidence="1">The sequence shown here is derived from an EMBL/GenBank/DDBJ whole genome shotgun (WGS) entry which is preliminary data.</text>
</comment>
<organism evidence="1 2">
    <name type="scientific">Aquimarina hainanensis</name>
    <dbReference type="NCBI Taxonomy" id="1578017"/>
    <lineage>
        <taxon>Bacteria</taxon>
        <taxon>Pseudomonadati</taxon>
        <taxon>Bacteroidota</taxon>
        <taxon>Flavobacteriia</taxon>
        <taxon>Flavobacteriales</taxon>
        <taxon>Flavobacteriaceae</taxon>
        <taxon>Aquimarina</taxon>
    </lineage>
</organism>
<evidence type="ECO:0000313" key="1">
    <source>
        <dbReference type="EMBL" id="MFD2592911.1"/>
    </source>
</evidence>
<dbReference type="InterPro" id="IPR032593">
    <property type="entry name" value="DUF4907"/>
</dbReference>
<dbReference type="EMBL" id="JBHULX010000039">
    <property type="protein sequence ID" value="MFD2592911.1"/>
    <property type="molecule type" value="Genomic_DNA"/>
</dbReference>
<keyword evidence="2" id="KW-1185">Reference proteome</keyword>
<protein>
    <submittedName>
        <fullName evidence="1">DUF4907 domain-containing protein</fullName>
    </submittedName>
</protein>